<dbReference type="AlphaFoldDB" id="A0A804M586"/>
<proteinExistence type="predicted"/>
<reference evidence="2" key="3">
    <citation type="submission" date="2021-05" db="UniProtKB">
        <authorList>
            <consortium name="EnsemblPlants"/>
        </authorList>
    </citation>
    <scope>IDENTIFICATION</scope>
    <source>
        <strain evidence="2">cv. B73</strain>
    </source>
</reference>
<reference evidence="2" key="2">
    <citation type="submission" date="2019-07" db="EMBL/GenBank/DDBJ databases">
        <authorList>
            <person name="Seetharam A."/>
            <person name="Woodhouse M."/>
            <person name="Cannon E."/>
        </authorList>
    </citation>
    <scope>NUCLEOTIDE SEQUENCE [LARGE SCALE GENOMIC DNA]</scope>
    <source>
        <strain evidence="2">cv. B73</strain>
    </source>
</reference>
<reference evidence="3" key="1">
    <citation type="submission" date="2015-12" db="EMBL/GenBank/DDBJ databases">
        <title>Update maize B73 reference genome by single molecule sequencing technologies.</title>
        <authorList>
            <consortium name="Maize Genome Sequencing Project"/>
            <person name="Ware D."/>
        </authorList>
    </citation>
    <scope>NUCLEOTIDE SEQUENCE [LARGE SCALE GENOMIC DNA]</scope>
    <source>
        <strain evidence="3">cv. B73</strain>
    </source>
</reference>
<keyword evidence="3" id="KW-1185">Reference proteome</keyword>
<evidence type="ECO:0000256" key="1">
    <source>
        <dbReference type="SAM" id="MobiDB-lite"/>
    </source>
</evidence>
<name>A0A804M586_MAIZE</name>
<dbReference type="InParanoid" id="A0A804M586"/>
<feature type="compositionally biased region" description="Low complexity" evidence="1">
    <location>
        <begin position="69"/>
        <end position="80"/>
    </location>
</feature>
<dbReference type="EnsemblPlants" id="Zm00001eb060100_T001">
    <property type="protein sequence ID" value="Zm00001eb060100_P001"/>
    <property type="gene ID" value="Zm00001eb060100"/>
</dbReference>
<accession>A0A804M586</accession>
<evidence type="ECO:0000313" key="2">
    <source>
        <dbReference type="EnsemblPlants" id="Zm00001eb060100_P001"/>
    </source>
</evidence>
<dbReference type="Proteomes" id="UP000007305">
    <property type="component" value="Chromosome 1"/>
</dbReference>
<sequence>MLGIMDTLPEKVRREEQNMKRWASGRGQAATISSTPTKLGVDGQCSTPLQEGWSQKRATDRVCNQQRGSSSTAASSTFWTSSNQKLRIQKVTEREGTDLTVCWVCPPPTSPLFIFSHFLCYFLCCIPLFLT</sequence>
<evidence type="ECO:0000313" key="3">
    <source>
        <dbReference type="Proteomes" id="UP000007305"/>
    </source>
</evidence>
<dbReference type="Gramene" id="Zm00001eb060100_T001">
    <property type="protein sequence ID" value="Zm00001eb060100_P001"/>
    <property type="gene ID" value="Zm00001eb060100"/>
</dbReference>
<protein>
    <submittedName>
        <fullName evidence="2">Uncharacterized protein</fullName>
    </submittedName>
</protein>
<organism evidence="2 3">
    <name type="scientific">Zea mays</name>
    <name type="common">Maize</name>
    <dbReference type="NCBI Taxonomy" id="4577"/>
    <lineage>
        <taxon>Eukaryota</taxon>
        <taxon>Viridiplantae</taxon>
        <taxon>Streptophyta</taxon>
        <taxon>Embryophyta</taxon>
        <taxon>Tracheophyta</taxon>
        <taxon>Spermatophyta</taxon>
        <taxon>Magnoliopsida</taxon>
        <taxon>Liliopsida</taxon>
        <taxon>Poales</taxon>
        <taxon>Poaceae</taxon>
        <taxon>PACMAD clade</taxon>
        <taxon>Panicoideae</taxon>
        <taxon>Andropogonodae</taxon>
        <taxon>Andropogoneae</taxon>
        <taxon>Tripsacinae</taxon>
        <taxon>Zea</taxon>
    </lineage>
</organism>
<feature type="region of interest" description="Disordered" evidence="1">
    <location>
        <begin position="51"/>
        <end position="80"/>
    </location>
</feature>